<reference evidence="4 5" key="1">
    <citation type="submission" date="2016-07" db="EMBL/GenBank/DDBJ databases">
        <title>Comparative genomics of the Campylobacter concisus group.</title>
        <authorList>
            <person name="Miller W.G."/>
            <person name="Yee E."/>
            <person name="Chapman M.H."/>
            <person name="Huynh S."/>
            <person name="Bono J.L."/>
            <person name="On S.L.W."/>
            <person name="StLeger J."/>
            <person name="Foster G."/>
            <person name="Parker C.T."/>
        </authorList>
    </citation>
    <scope>NUCLEOTIDE SEQUENCE [LARGE SCALE GENOMIC DNA]</scope>
    <source>
        <strain evidence="4 5">CCUG 21559</strain>
    </source>
</reference>
<dbReference type="Pfam" id="PF02470">
    <property type="entry name" value="MlaD"/>
    <property type="match status" value="1"/>
</dbReference>
<protein>
    <submittedName>
        <fullName evidence="4">Lipid asymmetry ABC transporter MlaABCDEF, periplasmic component MlaD</fullName>
    </submittedName>
</protein>
<dbReference type="AlphaFoldDB" id="A0A6G5QHD6"/>
<dbReference type="Proteomes" id="UP000503264">
    <property type="component" value="Chromosome"/>
</dbReference>
<accession>A0A6G5QHD6</accession>
<dbReference type="InterPro" id="IPR003399">
    <property type="entry name" value="Mce/MlaD"/>
</dbReference>
<evidence type="ECO:0000313" key="5">
    <source>
        <dbReference type="Proteomes" id="UP000503264"/>
    </source>
</evidence>
<dbReference type="RefSeq" id="WP_171993911.1">
    <property type="nucleotide sequence ID" value="NZ_CP012542.1"/>
</dbReference>
<keyword evidence="5" id="KW-1185">Reference proteome</keyword>
<evidence type="ECO:0000313" key="4">
    <source>
        <dbReference type="EMBL" id="QCD45034.1"/>
    </source>
</evidence>
<gene>
    <name evidence="4" type="ORF">CMUC_1269</name>
</gene>
<feature type="domain" description="Mce/MlaD" evidence="3">
    <location>
        <begin position="49"/>
        <end position="113"/>
    </location>
</feature>
<evidence type="ECO:0000259" key="3">
    <source>
        <dbReference type="Pfam" id="PF02470"/>
    </source>
</evidence>
<keyword evidence="1" id="KW-0175">Coiled coil</keyword>
<evidence type="ECO:0000256" key="2">
    <source>
        <dbReference type="SAM" id="Phobius"/>
    </source>
</evidence>
<keyword evidence="2" id="KW-0812">Transmembrane</keyword>
<keyword evidence="2" id="KW-0472">Membrane</keyword>
<dbReference type="EMBL" id="CP012542">
    <property type="protein sequence ID" value="QCD45034.1"/>
    <property type="molecule type" value="Genomic_DNA"/>
</dbReference>
<dbReference type="PANTHER" id="PTHR36698">
    <property type="entry name" value="BLL5892 PROTEIN"/>
    <property type="match status" value="1"/>
</dbReference>
<dbReference type="PROSITE" id="PS51257">
    <property type="entry name" value="PROKAR_LIPOPROTEIN"/>
    <property type="match status" value="1"/>
</dbReference>
<feature type="coiled-coil region" evidence="1">
    <location>
        <begin position="254"/>
        <end position="281"/>
    </location>
</feature>
<feature type="transmembrane region" description="Helical" evidence="2">
    <location>
        <begin position="7"/>
        <end position="28"/>
    </location>
</feature>
<keyword evidence="2" id="KW-1133">Transmembrane helix</keyword>
<evidence type="ECO:0000256" key="1">
    <source>
        <dbReference type="SAM" id="Coils"/>
    </source>
</evidence>
<organism evidence="4 5">
    <name type="scientific">Campylobacter mucosalis CCUG 21559</name>
    <dbReference type="NCBI Taxonomy" id="1032067"/>
    <lineage>
        <taxon>Bacteria</taxon>
        <taxon>Pseudomonadati</taxon>
        <taxon>Campylobacterota</taxon>
        <taxon>Epsilonproteobacteria</taxon>
        <taxon>Campylobacterales</taxon>
        <taxon>Campylobacteraceae</taxon>
        <taxon>Campylobacter</taxon>
    </lineage>
</organism>
<dbReference type="PANTHER" id="PTHR36698:SF2">
    <property type="entry name" value="MCE_MLAD DOMAIN-CONTAINING PROTEIN"/>
    <property type="match status" value="1"/>
</dbReference>
<sequence length="295" mass="33029">MENRNSYTAVGLFFIAFVACFAIFMWFMSDSDKNVDYTNYYIITNELPTGIRVESQVKFVGVVVGSVSDIAFNSDEKIRLTLKIREDIPIKADSVADIDYQMISGISSLNISRGTKNFGTNPKIITLNEGLLTKLKNNAQTMGEKLNESLLKLDKLTSDENILHLQNTLKGIDELTSGVAKSENLENLSEILKNLSNFSASLNELNLKEINANLSSITKSANALFTGLNKTQLLLADKIKSGEYDLKQTIEPTLDEANKFLNSFEKTLKELRNALNRLEDNPYEFFFKDTSGDTK</sequence>
<proteinExistence type="predicted"/>
<name>A0A6G5QHD6_9BACT</name>